<evidence type="ECO:0000313" key="17">
    <source>
        <dbReference type="Proteomes" id="UP001597023"/>
    </source>
</evidence>
<evidence type="ECO:0000256" key="9">
    <source>
        <dbReference type="ARBA" id="ARBA00022777"/>
    </source>
</evidence>
<evidence type="ECO:0000256" key="12">
    <source>
        <dbReference type="ARBA" id="ARBA00023277"/>
    </source>
</evidence>
<evidence type="ECO:0000259" key="15">
    <source>
        <dbReference type="Pfam" id="PF18085"/>
    </source>
</evidence>
<dbReference type="InterPro" id="IPR040999">
    <property type="entry name" value="Mak_N_cap"/>
</dbReference>
<name>A0ABW2W2S4_9ACTN</name>
<dbReference type="EMBL" id="JBHTEB010000001">
    <property type="protein sequence ID" value="MFD0313009.1"/>
    <property type="molecule type" value="Genomic_DNA"/>
</dbReference>
<evidence type="ECO:0000256" key="2">
    <source>
        <dbReference type="ARBA" id="ARBA00006219"/>
    </source>
</evidence>
<keyword evidence="8" id="KW-0547">Nucleotide-binding</keyword>
<keyword evidence="9" id="KW-0418">Kinase</keyword>
<keyword evidence="10" id="KW-0067">ATP-binding</keyword>
<keyword evidence="12" id="KW-0119">Carbohydrate metabolism</keyword>
<protein>
    <recommendedName>
        <fullName evidence="5">Maltokinase</fullName>
        <ecNumber evidence="4">2.7.1.175</ecNumber>
    </recommendedName>
    <alternativeName>
        <fullName evidence="13">Maltose-1-phosphate synthase</fullName>
    </alternativeName>
</protein>
<comment type="pathway">
    <text evidence="1">Glycan biosynthesis; glycogen biosynthesis.</text>
</comment>
<evidence type="ECO:0000256" key="13">
    <source>
        <dbReference type="ARBA" id="ARBA00031251"/>
    </source>
</evidence>
<keyword evidence="11" id="KW-0320">Glycogen biosynthesis</keyword>
<comment type="subunit">
    <text evidence="3">Monomer.</text>
</comment>
<keyword evidence="7" id="KW-0808">Transferase</keyword>
<evidence type="ECO:0000256" key="4">
    <source>
        <dbReference type="ARBA" id="ARBA00011962"/>
    </source>
</evidence>
<evidence type="ECO:0000256" key="14">
    <source>
        <dbReference type="ARBA" id="ARBA00049067"/>
    </source>
</evidence>
<sequence>MAKTASLQPSSTGAGQQRLASLGELLRDWLPHQRWFAGKHRPVTDLRLLSMTELYPGCLHLLVHTGHTGTHADPTGVLSGNPGGHAGPAGGVPAPGGTPPAGDCYQLLIGIQQHLSPRLGRALIGRADVGPLAGMAVYDAFQDPRSAHLLLERLRHPGTLGPLRFEADPDKPVPAGLAPRLLDAEQSNSSLVYGDEFILKVFRRIQPGVNPDLEVPVALAAQGCGRVPAPVAWFRTTQPQEATLGVLQPFLPAASDGWTLALHALATGDDFTAQAHELGRATADVHVALAAAFPAGGRGETGRTAAAMAERLDAAAQAVPALGPYVPGLRGAFSALTACDPGPPAQRIHGDLHLGQVLRAGRDWFVIDFEGEPSRPLAERRSAHSPVRDIAGMLRSFDYAARQRRPWRPEWARRCREAYCAGYAARAGWDPRAKHGLLRAYETDRAVYEVLYEARHRPDWLPVPMAAIQRLAVRGD</sequence>
<evidence type="ECO:0000256" key="3">
    <source>
        <dbReference type="ARBA" id="ARBA00011245"/>
    </source>
</evidence>
<feature type="domain" description="Maltokinase N-terminal cap" evidence="15">
    <location>
        <begin position="29"/>
        <end position="143"/>
    </location>
</feature>
<evidence type="ECO:0000256" key="8">
    <source>
        <dbReference type="ARBA" id="ARBA00022741"/>
    </source>
</evidence>
<organism evidence="16 17">
    <name type="scientific">Streptomyces flavalbus</name>
    <dbReference type="NCBI Taxonomy" id="2665155"/>
    <lineage>
        <taxon>Bacteria</taxon>
        <taxon>Bacillati</taxon>
        <taxon>Actinomycetota</taxon>
        <taxon>Actinomycetes</taxon>
        <taxon>Kitasatosporales</taxon>
        <taxon>Streptomycetaceae</taxon>
        <taxon>Streptomyces</taxon>
    </lineage>
</organism>
<proteinExistence type="inferred from homology"/>
<dbReference type="Proteomes" id="UP001597023">
    <property type="component" value="Unassembled WGS sequence"/>
</dbReference>
<evidence type="ECO:0000256" key="5">
    <source>
        <dbReference type="ARBA" id="ARBA00013882"/>
    </source>
</evidence>
<dbReference type="EC" id="2.7.1.175" evidence="4"/>
<evidence type="ECO:0000256" key="6">
    <source>
        <dbReference type="ARBA" id="ARBA00022600"/>
    </source>
</evidence>
<dbReference type="InterPro" id="IPR011009">
    <property type="entry name" value="Kinase-like_dom_sf"/>
</dbReference>
<evidence type="ECO:0000256" key="7">
    <source>
        <dbReference type="ARBA" id="ARBA00022679"/>
    </source>
</evidence>
<dbReference type="Pfam" id="PF18085">
    <property type="entry name" value="Mak_N_cap"/>
    <property type="match status" value="1"/>
</dbReference>
<dbReference type="Gene3D" id="3.90.1200.10">
    <property type="match status" value="1"/>
</dbReference>
<keyword evidence="17" id="KW-1185">Reference proteome</keyword>
<comment type="catalytic activity">
    <reaction evidence="14">
        <text>D-maltose + ATP = alpha-maltose 1-phosphate + ADP + H(+)</text>
        <dbReference type="Rhea" id="RHEA:31915"/>
        <dbReference type="ChEBI" id="CHEBI:15378"/>
        <dbReference type="ChEBI" id="CHEBI:17306"/>
        <dbReference type="ChEBI" id="CHEBI:30616"/>
        <dbReference type="ChEBI" id="CHEBI:63576"/>
        <dbReference type="ChEBI" id="CHEBI:456216"/>
        <dbReference type="EC" id="2.7.1.175"/>
    </reaction>
</comment>
<keyword evidence="6" id="KW-0321">Glycogen metabolism</keyword>
<comment type="caution">
    <text evidence="16">The sequence shown here is derived from an EMBL/GenBank/DDBJ whole genome shotgun (WGS) entry which is preliminary data.</text>
</comment>
<evidence type="ECO:0000256" key="11">
    <source>
        <dbReference type="ARBA" id="ARBA00023056"/>
    </source>
</evidence>
<evidence type="ECO:0000256" key="10">
    <source>
        <dbReference type="ARBA" id="ARBA00022840"/>
    </source>
</evidence>
<dbReference type="RefSeq" id="WP_381604583.1">
    <property type="nucleotide sequence ID" value="NZ_JBHTEB010000001.1"/>
</dbReference>
<gene>
    <name evidence="16" type="ORF">ACFQZ6_01930</name>
</gene>
<dbReference type="SUPFAM" id="SSF56112">
    <property type="entry name" value="Protein kinase-like (PK-like)"/>
    <property type="match status" value="1"/>
</dbReference>
<comment type="similarity">
    <text evidence="2">Belongs to the aminoglycoside phosphotransferase family.</text>
</comment>
<evidence type="ECO:0000313" key="16">
    <source>
        <dbReference type="EMBL" id="MFD0313009.1"/>
    </source>
</evidence>
<accession>A0ABW2W2S4</accession>
<evidence type="ECO:0000256" key="1">
    <source>
        <dbReference type="ARBA" id="ARBA00004964"/>
    </source>
</evidence>
<reference evidence="17" key="1">
    <citation type="journal article" date="2019" name="Int. J. Syst. Evol. Microbiol.">
        <title>The Global Catalogue of Microorganisms (GCM) 10K type strain sequencing project: providing services to taxonomists for standard genome sequencing and annotation.</title>
        <authorList>
            <consortium name="The Broad Institute Genomics Platform"/>
            <consortium name="The Broad Institute Genome Sequencing Center for Infectious Disease"/>
            <person name="Wu L."/>
            <person name="Ma J."/>
        </authorList>
    </citation>
    <scope>NUCLEOTIDE SEQUENCE [LARGE SCALE GENOMIC DNA]</scope>
    <source>
        <strain evidence="17">CGMCC 4.7400</strain>
    </source>
</reference>